<protein>
    <submittedName>
        <fullName evidence="1">Competence protein</fullName>
    </submittedName>
</protein>
<name>A0A855GEB8_9STAP</name>
<accession>A0A855GEB8</accession>
<evidence type="ECO:0000313" key="2">
    <source>
        <dbReference type="Proteomes" id="UP000233482"/>
    </source>
</evidence>
<dbReference type="GO" id="GO:0030420">
    <property type="term" value="P:establishment of competence for transformation"/>
    <property type="evidence" value="ECO:0007669"/>
    <property type="project" value="InterPro"/>
</dbReference>
<dbReference type="Proteomes" id="UP000233482">
    <property type="component" value="Unassembled WGS sequence"/>
</dbReference>
<evidence type="ECO:0000313" key="1">
    <source>
        <dbReference type="EMBL" id="PKE25601.1"/>
    </source>
</evidence>
<dbReference type="EMBL" id="PIXC01000021">
    <property type="protein sequence ID" value="PKE25601.1"/>
    <property type="molecule type" value="Genomic_DNA"/>
</dbReference>
<dbReference type="AlphaFoldDB" id="A0A855GEB8"/>
<comment type="caution">
    <text evidence="1">The sequence shown here is derived from an EMBL/GenBank/DDBJ whole genome shotgun (WGS) entry which is preliminary data.</text>
</comment>
<proteinExistence type="predicted"/>
<gene>
    <name evidence="1" type="ORF">CW686_09180</name>
</gene>
<dbReference type="Pfam" id="PF06338">
    <property type="entry name" value="ComK"/>
    <property type="match status" value="1"/>
</dbReference>
<dbReference type="InterPro" id="IPR010461">
    <property type="entry name" value="ComK"/>
</dbReference>
<reference evidence="1 2" key="1">
    <citation type="submission" date="2017-12" db="EMBL/GenBank/DDBJ databases">
        <title>Genomics of Macrococcus caseolyticus.</title>
        <authorList>
            <person name="MacFadyen A.C."/>
            <person name="Paterson G.K."/>
        </authorList>
    </citation>
    <scope>NUCLEOTIDE SEQUENCE [LARGE SCALE GENOMIC DNA]</scope>
    <source>
        <strain evidence="1 2">5788_EF188</strain>
    </source>
</reference>
<sequence length="200" mass="23724">MLNKITYNKVNIHLIRRLMMAKYIITERTMYIKSHFEQKQHLSLVGEFNETPFIVEERPLSIIETSCVFYHSSYNNRKLATKLIANITTKPPIVVDPGCNAYFFPTHSDRSKEQSWINLQYVDHYKEGEFLDTIVYFDDKSNISVPISKYVFNSQFINTIKLEYSLRTKLKKQDRLHKRNIDEQMNPKLIEILSMYSLLS</sequence>
<organism evidence="1 2">
    <name type="scientific">Macrococcoides caseolyticum</name>
    <dbReference type="NCBI Taxonomy" id="69966"/>
    <lineage>
        <taxon>Bacteria</taxon>
        <taxon>Bacillati</taxon>
        <taxon>Bacillota</taxon>
        <taxon>Bacilli</taxon>
        <taxon>Bacillales</taxon>
        <taxon>Staphylococcaceae</taxon>
        <taxon>Macrococcoides</taxon>
    </lineage>
</organism>